<proteinExistence type="predicted"/>
<comment type="caution">
    <text evidence="2">The sequence shown here is derived from an EMBL/GenBank/DDBJ whole genome shotgun (WGS) entry which is preliminary data.</text>
</comment>
<sequence length="115" mass="12607">MRGWRAAPVERDLVVWANAKLNVTCLEEEGKAVDVAYPDFSKAFDTNSYGILPEKLAVQGLDRCSLHCAKNWGYSCAQSMEENGSTSSSRLVTTGVFQGSVLGPVLFNILIYDLD</sequence>
<dbReference type="PANTHER" id="PTHR33332">
    <property type="entry name" value="REVERSE TRANSCRIPTASE DOMAIN-CONTAINING PROTEIN"/>
    <property type="match status" value="1"/>
</dbReference>
<dbReference type="PROSITE" id="PS50878">
    <property type="entry name" value="RT_POL"/>
    <property type="match status" value="1"/>
</dbReference>
<evidence type="ECO:0000313" key="2">
    <source>
        <dbReference type="EMBL" id="KAJ7408116.1"/>
    </source>
</evidence>
<keyword evidence="3" id="KW-1185">Reference proteome</keyword>
<accession>A0ABQ9CS36</accession>
<evidence type="ECO:0000259" key="1">
    <source>
        <dbReference type="PROSITE" id="PS50878"/>
    </source>
</evidence>
<evidence type="ECO:0000313" key="3">
    <source>
        <dbReference type="Proteomes" id="UP001145742"/>
    </source>
</evidence>
<dbReference type="InterPro" id="IPR000477">
    <property type="entry name" value="RT_dom"/>
</dbReference>
<dbReference type="EMBL" id="WHWB01034566">
    <property type="protein sequence ID" value="KAJ7408116.1"/>
    <property type="molecule type" value="Genomic_DNA"/>
</dbReference>
<protein>
    <recommendedName>
        <fullName evidence="1">Reverse transcriptase domain-containing protein</fullName>
    </recommendedName>
</protein>
<reference evidence="2" key="1">
    <citation type="submission" date="2019-10" db="EMBL/GenBank/DDBJ databases">
        <authorList>
            <person name="Soares A.E.R."/>
            <person name="Aleixo A."/>
            <person name="Schneider P."/>
            <person name="Miyaki C.Y."/>
            <person name="Schneider M.P."/>
            <person name="Mello C."/>
            <person name="Vasconcelos A.T.R."/>
        </authorList>
    </citation>
    <scope>NUCLEOTIDE SEQUENCE</scope>
    <source>
        <tissue evidence="2">Muscle</tissue>
    </source>
</reference>
<name>A0ABQ9CS36_9PASS</name>
<gene>
    <name evidence="2" type="ORF">WISP_122629</name>
</gene>
<dbReference type="Proteomes" id="UP001145742">
    <property type="component" value="Unassembled WGS sequence"/>
</dbReference>
<feature type="domain" description="Reverse transcriptase" evidence="1">
    <location>
        <begin position="1"/>
        <end position="115"/>
    </location>
</feature>
<organism evidence="2 3">
    <name type="scientific">Willisornis vidua</name>
    <name type="common">Xingu scale-backed antbird</name>
    <dbReference type="NCBI Taxonomy" id="1566151"/>
    <lineage>
        <taxon>Eukaryota</taxon>
        <taxon>Metazoa</taxon>
        <taxon>Chordata</taxon>
        <taxon>Craniata</taxon>
        <taxon>Vertebrata</taxon>
        <taxon>Euteleostomi</taxon>
        <taxon>Archelosauria</taxon>
        <taxon>Archosauria</taxon>
        <taxon>Dinosauria</taxon>
        <taxon>Saurischia</taxon>
        <taxon>Theropoda</taxon>
        <taxon>Coelurosauria</taxon>
        <taxon>Aves</taxon>
        <taxon>Neognathae</taxon>
        <taxon>Neoaves</taxon>
        <taxon>Telluraves</taxon>
        <taxon>Australaves</taxon>
        <taxon>Passeriformes</taxon>
        <taxon>Thamnophilidae</taxon>
        <taxon>Willisornis</taxon>
    </lineage>
</organism>